<evidence type="ECO:0000256" key="3">
    <source>
        <dbReference type="ARBA" id="ARBA00022679"/>
    </source>
</evidence>
<keyword evidence="4" id="KW-0547">Nucleotide-binding</keyword>
<dbReference type="EC" id="2.7.11.1" evidence="1"/>
<dbReference type="FunFam" id="3.30.200.20:FF:000075">
    <property type="entry name" value="Probable serine/threonine-protein kinase WNK1"/>
    <property type="match status" value="1"/>
</dbReference>
<feature type="domain" description="Protein kinase" evidence="9">
    <location>
        <begin position="41"/>
        <end position="131"/>
    </location>
</feature>
<proteinExistence type="predicted"/>
<dbReference type="GO" id="GO:0004674">
    <property type="term" value="F:protein serine/threonine kinase activity"/>
    <property type="evidence" value="ECO:0007669"/>
    <property type="project" value="UniProtKB-KW"/>
</dbReference>
<dbReference type="Pfam" id="PF00069">
    <property type="entry name" value="Pkinase"/>
    <property type="match status" value="1"/>
</dbReference>
<comment type="catalytic activity">
    <reaction evidence="8">
        <text>L-seryl-[protein] + ATP = O-phospho-L-seryl-[protein] + ADP + H(+)</text>
        <dbReference type="Rhea" id="RHEA:17989"/>
        <dbReference type="Rhea" id="RHEA-COMP:9863"/>
        <dbReference type="Rhea" id="RHEA-COMP:11604"/>
        <dbReference type="ChEBI" id="CHEBI:15378"/>
        <dbReference type="ChEBI" id="CHEBI:29999"/>
        <dbReference type="ChEBI" id="CHEBI:30616"/>
        <dbReference type="ChEBI" id="CHEBI:83421"/>
        <dbReference type="ChEBI" id="CHEBI:456216"/>
        <dbReference type="EC" id="2.7.11.1"/>
    </reaction>
</comment>
<keyword evidence="5 10" id="KW-0418">Kinase</keyword>
<evidence type="ECO:0000256" key="4">
    <source>
        <dbReference type="ARBA" id="ARBA00022741"/>
    </source>
</evidence>
<evidence type="ECO:0000313" key="10">
    <source>
        <dbReference type="EMBL" id="MPA69003.1"/>
    </source>
</evidence>
<dbReference type="AlphaFoldDB" id="A0A5B7BPE2"/>
<dbReference type="InterPro" id="IPR000719">
    <property type="entry name" value="Prot_kinase_dom"/>
</dbReference>
<evidence type="ECO:0000259" key="9">
    <source>
        <dbReference type="PROSITE" id="PS50011"/>
    </source>
</evidence>
<evidence type="ECO:0000256" key="2">
    <source>
        <dbReference type="ARBA" id="ARBA00022527"/>
    </source>
</evidence>
<evidence type="ECO:0000256" key="6">
    <source>
        <dbReference type="ARBA" id="ARBA00022840"/>
    </source>
</evidence>
<evidence type="ECO:0000256" key="1">
    <source>
        <dbReference type="ARBA" id="ARBA00012513"/>
    </source>
</evidence>
<dbReference type="InterPro" id="IPR011009">
    <property type="entry name" value="Kinase-like_dom_sf"/>
</dbReference>
<evidence type="ECO:0000256" key="5">
    <source>
        <dbReference type="ARBA" id="ARBA00022777"/>
    </source>
</evidence>
<dbReference type="SUPFAM" id="SSF56112">
    <property type="entry name" value="Protein kinase-like (PK-like)"/>
    <property type="match status" value="1"/>
</dbReference>
<reference evidence="10" key="1">
    <citation type="submission" date="2019-08" db="EMBL/GenBank/DDBJ databases">
        <title>Reference gene set and small RNA set construction with multiple tissues from Davidia involucrata Baill.</title>
        <authorList>
            <person name="Yang H."/>
            <person name="Zhou C."/>
            <person name="Li G."/>
            <person name="Wang J."/>
            <person name="Gao P."/>
            <person name="Wang M."/>
            <person name="Wang R."/>
            <person name="Zhao Y."/>
        </authorList>
    </citation>
    <scope>NUCLEOTIDE SEQUENCE</scope>
    <source>
        <tissue evidence="10">Mixed with DoveR01_LX</tissue>
    </source>
</reference>
<dbReference type="Gene3D" id="3.30.200.20">
    <property type="entry name" value="Phosphorylase Kinase, domain 1"/>
    <property type="match status" value="1"/>
</dbReference>
<accession>A0A5B7BPE2</accession>
<keyword evidence="2" id="KW-0723">Serine/threonine-protein kinase</keyword>
<sequence length="131" mass="15135">MNSRADLTLPVTELFEKAKSISKAEPDEPDIVEKSPNRRYIRYNEILGRGAFKIVYKGFDEVHGIEVAWNQVSVDDALQSPEHLERLYSEVYLLKSLKHENIIKSYSSWVDDENKTINMITELFTSGSLRQ</sequence>
<comment type="catalytic activity">
    <reaction evidence="7">
        <text>L-threonyl-[protein] + ATP = O-phospho-L-threonyl-[protein] + ADP + H(+)</text>
        <dbReference type="Rhea" id="RHEA:46608"/>
        <dbReference type="Rhea" id="RHEA-COMP:11060"/>
        <dbReference type="Rhea" id="RHEA-COMP:11605"/>
        <dbReference type="ChEBI" id="CHEBI:15378"/>
        <dbReference type="ChEBI" id="CHEBI:30013"/>
        <dbReference type="ChEBI" id="CHEBI:30616"/>
        <dbReference type="ChEBI" id="CHEBI:61977"/>
        <dbReference type="ChEBI" id="CHEBI:456216"/>
        <dbReference type="EC" id="2.7.11.1"/>
    </reaction>
</comment>
<name>A0A5B7BPE2_DAVIN</name>
<keyword evidence="6" id="KW-0067">ATP-binding</keyword>
<organism evidence="10">
    <name type="scientific">Davidia involucrata</name>
    <name type="common">Dove tree</name>
    <dbReference type="NCBI Taxonomy" id="16924"/>
    <lineage>
        <taxon>Eukaryota</taxon>
        <taxon>Viridiplantae</taxon>
        <taxon>Streptophyta</taxon>
        <taxon>Embryophyta</taxon>
        <taxon>Tracheophyta</taxon>
        <taxon>Spermatophyta</taxon>
        <taxon>Magnoliopsida</taxon>
        <taxon>eudicotyledons</taxon>
        <taxon>Gunneridae</taxon>
        <taxon>Pentapetalae</taxon>
        <taxon>asterids</taxon>
        <taxon>Cornales</taxon>
        <taxon>Nyssaceae</taxon>
        <taxon>Davidia</taxon>
    </lineage>
</organism>
<keyword evidence="3 10" id="KW-0808">Transferase</keyword>
<protein>
    <recommendedName>
        <fullName evidence="1">non-specific serine/threonine protein kinase</fullName>
        <ecNumber evidence="1">2.7.11.1</ecNumber>
    </recommendedName>
</protein>
<gene>
    <name evidence="10" type="ORF">Din_038444</name>
</gene>
<dbReference type="GO" id="GO:0106310">
    <property type="term" value="F:protein serine kinase activity"/>
    <property type="evidence" value="ECO:0007669"/>
    <property type="project" value="RHEA"/>
</dbReference>
<dbReference type="EMBL" id="GHES01038444">
    <property type="protein sequence ID" value="MPA69003.1"/>
    <property type="molecule type" value="Transcribed_RNA"/>
</dbReference>
<evidence type="ECO:0000256" key="7">
    <source>
        <dbReference type="ARBA" id="ARBA00047899"/>
    </source>
</evidence>
<dbReference type="GO" id="GO:0005524">
    <property type="term" value="F:ATP binding"/>
    <property type="evidence" value="ECO:0007669"/>
    <property type="project" value="UniProtKB-KW"/>
</dbReference>
<evidence type="ECO:0000256" key="8">
    <source>
        <dbReference type="ARBA" id="ARBA00048679"/>
    </source>
</evidence>
<dbReference type="PANTHER" id="PTHR13902">
    <property type="entry name" value="SERINE/THREONINE-PROTEIN KINASE WNK WITH NO LYSINE -RELATED"/>
    <property type="match status" value="1"/>
</dbReference>
<dbReference type="PROSITE" id="PS50011">
    <property type="entry name" value="PROTEIN_KINASE_DOM"/>
    <property type="match status" value="1"/>
</dbReference>
<dbReference type="InterPro" id="IPR050588">
    <property type="entry name" value="WNK_Ser-Thr_kinase"/>
</dbReference>